<dbReference type="AlphaFoldDB" id="A0A9Q3DNW5"/>
<comment type="caution">
    <text evidence="2">The sequence shown here is derived from an EMBL/GenBank/DDBJ whole genome shotgun (WGS) entry which is preliminary data.</text>
</comment>
<gene>
    <name evidence="2" type="ORF">O181_045192</name>
</gene>
<dbReference type="EMBL" id="AVOT02018527">
    <property type="protein sequence ID" value="MBW0505477.1"/>
    <property type="molecule type" value="Genomic_DNA"/>
</dbReference>
<reference evidence="2" key="1">
    <citation type="submission" date="2021-03" db="EMBL/GenBank/DDBJ databases">
        <title>Draft genome sequence of rust myrtle Austropuccinia psidii MF-1, a brazilian biotype.</title>
        <authorList>
            <person name="Quecine M.C."/>
            <person name="Pachon D.M.R."/>
            <person name="Bonatelli M.L."/>
            <person name="Correr F.H."/>
            <person name="Franceschini L.M."/>
            <person name="Leite T.F."/>
            <person name="Margarido G.R.A."/>
            <person name="Almeida C.A."/>
            <person name="Ferrarezi J.A."/>
            <person name="Labate C.A."/>
        </authorList>
    </citation>
    <scope>NUCLEOTIDE SEQUENCE</scope>
    <source>
        <strain evidence="2">MF-1</strain>
    </source>
</reference>
<dbReference type="Proteomes" id="UP000765509">
    <property type="component" value="Unassembled WGS sequence"/>
</dbReference>
<evidence type="ECO:0000313" key="3">
    <source>
        <dbReference type="Proteomes" id="UP000765509"/>
    </source>
</evidence>
<organism evidence="2 3">
    <name type="scientific">Austropuccinia psidii MF-1</name>
    <dbReference type="NCBI Taxonomy" id="1389203"/>
    <lineage>
        <taxon>Eukaryota</taxon>
        <taxon>Fungi</taxon>
        <taxon>Dikarya</taxon>
        <taxon>Basidiomycota</taxon>
        <taxon>Pucciniomycotina</taxon>
        <taxon>Pucciniomycetes</taxon>
        <taxon>Pucciniales</taxon>
        <taxon>Sphaerophragmiaceae</taxon>
        <taxon>Austropuccinia</taxon>
    </lineage>
</organism>
<protein>
    <submittedName>
        <fullName evidence="2">Uncharacterized protein</fullName>
    </submittedName>
</protein>
<proteinExistence type="predicted"/>
<name>A0A9Q3DNW5_9BASI</name>
<sequence length="121" mass="14095">MLTTARLHPNGNPSTQSSTFPALNQSRHQHSRTGIECLLLQSSLKKKRNRKSLKFWIPRSRVENYGAWWNGKASFKTQKDPLWNQQKTSRISMTLSRIFILYILTSQDPILQELDYFMVVG</sequence>
<feature type="compositionally biased region" description="Polar residues" evidence="1">
    <location>
        <begin position="11"/>
        <end position="25"/>
    </location>
</feature>
<accession>A0A9Q3DNW5</accession>
<feature type="region of interest" description="Disordered" evidence="1">
    <location>
        <begin position="1"/>
        <end position="25"/>
    </location>
</feature>
<evidence type="ECO:0000313" key="2">
    <source>
        <dbReference type="EMBL" id="MBW0505477.1"/>
    </source>
</evidence>
<keyword evidence="3" id="KW-1185">Reference proteome</keyword>
<evidence type="ECO:0000256" key="1">
    <source>
        <dbReference type="SAM" id="MobiDB-lite"/>
    </source>
</evidence>